<dbReference type="Pfam" id="PF01883">
    <property type="entry name" value="FeS_assembly_P"/>
    <property type="match status" value="1"/>
</dbReference>
<evidence type="ECO:0000313" key="3">
    <source>
        <dbReference type="Proteomes" id="UP000325295"/>
    </source>
</evidence>
<sequence length="105" mass="11568">MANQVAFNERVLGALENVIDPELGIDIVNLGLIYGVDMDETTGVCTVTMTLTIAGCPLSDYLNDAIEQEVSGFDEVNEVKINLVWEPAWSIEKMSREARIELGIH</sequence>
<dbReference type="KEGG" id="lnn:F0161_02605"/>
<reference evidence="2 3" key="1">
    <citation type="submission" date="2019-09" db="EMBL/GenBank/DDBJ databases">
        <title>Complete Genome Sequence of Lactobacillus nenjiangensis SH-Y15, isolated from sauerkraut.</title>
        <authorList>
            <person name="Yang H."/>
        </authorList>
    </citation>
    <scope>NUCLEOTIDE SEQUENCE [LARGE SCALE GENOMIC DNA]</scope>
    <source>
        <strain evidence="2 3">SH-Y15</strain>
    </source>
</reference>
<dbReference type="SUPFAM" id="SSF117916">
    <property type="entry name" value="Fe-S cluster assembly (FSCA) domain-like"/>
    <property type="match status" value="1"/>
</dbReference>
<dbReference type="AlphaFoldDB" id="A0A5P1X1V8"/>
<dbReference type="Proteomes" id="UP000325295">
    <property type="component" value="Chromosome"/>
</dbReference>
<evidence type="ECO:0000313" key="2">
    <source>
        <dbReference type="EMBL" id="QER66874.1"/>
    </source>
</evidence>
<gene>
    <name evidence="2" type="ORF">F0161_02605</name>
</gene>
<dbReference type="InterPro" id="IPR002744">
    <property type="entry name" value="MIP18-like"/>
</dbReference>
<dbReference type="PANTHER" id="PTHR42831">
    <property type="entry name" value="FE-S PROTEIN MATURATION AUXILIARY FACTOR YITW"/>
    <property type="match status" value="1"/>
</dbReference>
<feature type="domain" description="MIP18 family-like" evidence="1">
    <location>
        <begin position="9"/>
        <end position="80"/>
    </location>
</feature>
<name>A0A5P1X1V8_9LACO</name>
<dbReference type="OrthoDB" id="9805360at2"/>
<evidence type="ECO:0000259" key="1">
    <source>
        <dbReference type="Pfam" id="PF01883"/>
    </source>
</evidence>
<dbReference type="PANTHER" id="PTHR42831:SF1">
    <property type="entry name" value="FE-S PROTEIN MATURATION AUXILIARY FACTOR YITW"/>
    <property type="match status" value="1"/>
</dbReference>
<dbReference type="Gene3D" id="3.30.300.130">
    <property type="entry name" value="Fe-S cluster assembly (FSCA)"/>
    <property type="match status" value="1"/>
</dbReference>
<accession>A0A5P1X1V8</accession>
<keyword evidence="3" id="KW-1185">Reference proteome</keyword>
<dbReference type="EMBL" id="CP043939">
    <property type="protein sequence ID" value="QER66874.1"/>
    <property type="molecule type" value="Genomic_DNA"/>
</dbReference>
<proteinExistence type="predicted"/>
<dbReference type="InterPro" id="IPR052339">
    <property type="entry name" value="Fe-S_Maturation_MIP18"/>
</dbReference>
<protein>
    <submittedName>
        <fullName evidence="2">Metal-sulfur cluster assembly factor</fullName>
    </submittedName>
</protein>
<dbReference type="InterPro" id="IPR034904">
    <property type="entry name" value="FSCA_dom_sf"/>
</dbReference>
<dbReference type="RefSeq" id="WP_137601495.1">
    <property type="nucleotide sequence ID" value="NZ_BJEB01000010.1"/>
</dbReference>
<organism evidence="2 3">
    <name type="scientific">Paucilactobacillus nenjiangensis</name>
    <dbReference type="NCBI Taxonomy" id="1296540"/>
    <lineage>
        <taxon>Bacteria</taxon>
        <taxon>Bacillati</taxon>
        <taxon>Bacillota</taxon>
        <taxon>Bacilli</taxon>
        <taxon>Lactobacillales</taxon>
        <taxon>Lactobacillaceae</taxon>
        <taxon>Paucilactobacillus</taxon>
    </lineage>
</organism>